<dbReference type="InterPro" id="IPR019761">
    <property type="entry name" value="DNA-dir_RNA_pol-M_15_CS"/>
</dbReference>
<feature type="binding site" evidence="10">
    <location>
        <position position="75"/>
    </location>
    <ligand>
        <name>Zn(2+)</name>
        <dbReference type="ChEBI" id="CHEBI:29105"/>
        <label>2</label>
    </ligand>
</feature>
<feature type="binding site" evidence="10">
    <location>
        <position position="103"/>
    </location>
    <ligand>
        <name>Zn(2+)</name>
        <dbReference type="ChEBI" id="CHEBI:29105"/>
        <label>2</label>
    </ligand>
</feature>
<evidence type="ECO:0000256" key="9">
    <source>
        <dbReference type="PIRNR" id="PIRNR005586"/>
    </source>
</evidence>
<dbReference type="InterPro" id="IPR001222">
    <property type="entry name" value="Znf_TFIIS"/>
</dbReference>
<dbReference type="GO" id="GO:0003676">
    <property type="term" value="F:nucleic acid binding"/>
    <property type="evidence" value="ECO:0007669"/>
    <property type="project" value="InterPro"/>
</dbReference>
<dbReference type="PROSITE" id="PS00466">
    <property type="entry name" value="ZF_TFIIS_1"/>
    <property type="match status" value="1"/>
</dbReference>
<evidence type="ECO:0000256" key="10">
    <source>
        <dbReference type="PIRSR" id="PIRSR005586-1"/>
    </source>
</evidence>
<dbReference type="PIRSF" id="PIRSF005586">
    <property type="entry name" value="RNApol_RpoM"/>
    <property type="match status" value="1"/>
</dbReference>
<evidence type="ECO:0000313" key="14">
    <source>
        <dbReference type="EMBL" id="OBA25106.1"/>
    </source>
</evidence>
<comment type="function">
    <text evidence="9">DNA-dependent RNA polymerase catalyzes the transcription of DNA into RNA using the four ribonucleoside triphosphates as substrates.</text>
</comment>
<evidence type="ECO:0000256" key="5">
    <source>
        <dbReference type="ARBA" id="ARBA00022771"/>
    </source>
</evidence>
<evidence type="ECO:0000313" key="15">
    <source>
        <dbReference type="Proteomes" id="UP000092321"/>
    </source>
</evidence>
<keyword evidence="5 11" id="KW-0863">Zinc-finger</keyword>
<dbReference type="GO" id="GO:0006367">
    <property type="term" value="P:transcription initiation at RNA polymerase II promoter"/>
    <property type="evidence" value="ECO:0007669"/>
    <property type="project" value="TreeGrafter"/>
</dbReference>
<feature type="binding site" evidence="10">
    <location>
        <position position="10"/>
    </location>
    <ligand>
        <name>Zn(2+)</name>
        <dbReference type="ChEBI" id="CHEBI:29105"/>
        <label>1</label>
    </ligand>
</feature>
<dbReference type="InterPro" id="IPR034012">
    <property type="entry name" value="Zn_ribbon_RPB9_C"/>
</dbReference>
<dbReference type="FunFam" id="2.20.25.10:FF:000016">
    <property type="entry name" value="DNA-directed RNA polymerase II subunit RPB9"/>
    <property type="match status" value="1"/>
</dbReference>
<protein>
    <recommendedName>
        <fullName evidence="9">DNA-directed RNA polymerase subunit</fullName>
    </recommendedName>
</protein>
<proteinExistence type="inferred from homology"/>
<keyword evidence="7 9" id="KW-0804">Transcription</keyword>
<reference evidence="15" key="1">
    <citation type="journal article" date="2016" name="Proc. Natl. Acad. Sci. U.S.A.">
        <title>Comparative genomics of biotechnologically important yeasts.</title>
        <authorList>
            <person name="Riley R."/>
            <person name="Haridas S."/>
            <person name="Wolfe K.H."/>
            <person name="Lopes M.R."/>
            <person name="Hittinger C.T."/>
            <person name="Goeker M."/>
            <person name="Salamov A.A."/>
            <person name="Wisecaver J.H."/>
            <person name="Long T.M."/>
            <person name="Calvey C.H."/>
            <person name="Aerts A.L."/>
            <person name="Barry K.W."/>
            <person name="Choi C."/>
            <person name="Clum A."/>
            <person name="Coughlan A.Y."/>
            <person name="Deshpande S."/>
            <person name="Douglass A.P."/>
            <person name="Hanson S.J."/>
            <person name="Klenk H.-P."/>
            <person name="LaButti K.M."/>
            <person name="Lapidus A."/>
            <person name="Lindquist E.A."/>
            <person name="Lipzen A.M."/>
            <person name="Meier-Kolthoff J.P."/>
            <person name="Ohm R.A."/>
            <person name="Otillar R.P."/>
            <person name="Pangilinan J.L."/>
            <person name="Peng Y."/>
            <person name="Rokas A."/>
            <person name="Rosa C.A."/>
            <person name="Scheuner C."/>
            <person name="Sibirny A.A."/>
            <person name="Slot J.C."/>
            <person name="Stielow J.B."/>
            <person name="Sun H."/>
            <person name="Kurtzman C.P."/>
            <person name="Blackwell M."/>
            <person name="Grigoriev I.V."/>
            <person name="Jeffries T.W."/>
        </authorList>
    </citation>
    <scope>NUCLEOTIDE SEQUENCE [LARGE SCALE GENOMIC DNA]</scope>
    <source>
        <strain evidence="15">NRRL Y-1626</strain>
    </source>
</reference>
<dbReference type="Proteomes" id="UP000092321">
    <property type="component" value="Unassembled WGS sequence"/>
</dbReference>
<evidence type="ECO:0000256" key="3">
    <source>
        <dbReference type="ARBA" id="ARBA00022478"/>
    </source>
</evidence>
<dbReference type="GO" id="GO:0008270">
    <property type="term" value="F:zinc ion binding"/>
    <property type="evidence" value="ECO:0007669"/>
    <property type="project" value="UniProtKB-KW"/>
</dbReference>
<dbReference type="PROSITE" id="PS51133">
    <property type="entry name" value="ZF_TFIIS_2"/>
    <property type="match status" value="1"/>
</dbReference>
<dbReference type="SUPFAM" id="SSF57783">
    <property type="entry name" value="Zinc beta-ribbon"/>
    <property type="match status" value="2"/>
</dbReference>
<feature type="binding site" evidence="10">
    <location>
        <position position="32"/>
    </location>
    <ligand>
        <name>Zn(2+)</name>
        <dbReference type="ChEBI" id="CHEBI:29105"/>
        <label>1</label>
    </ligand>
</feature>
<dbReference type="CDD" id="cd10508">
    <property type="entry name" value="Zn-ribbon_RPB9"/>
    <property type="match status" value="1"/>
</dbReference>
<keyword evidence="6 10" id="KW-0862">Zinc</keyword>
<dbReference type="InterPro" id="IPR001529">
    <property type="entry name" value="Zn_ribbon_RPB9"/>
</dbReference>
<dbReference type="Gene3D" id="2.20.25.10">
    <property type="match status" value="2"/>
</dbReference>
<evidence type="ECO:0000256" key="7">
    <source>
        <dbReference type="ARBA" id="ARBA00023163"/>
    </source>
</evidence>
<dbReference type="GO" id="GO:0005665">
    <property type="term" value="C:RNA polymerase II, core complex"/>
    <property type="evidence" value="ECO:0007669"/>
    <property type="project" value="TreeGrafter"/>
</dbReference>
<feature type="domain" description="TFIIS-type" evidence="13">
    <location>
        <begin position="71"/>
        <end position="111"/>
    </location>
</feature>
<evidence type="ECO:0000256" key="1">
    <source>
        <dbReference type="ARBA" id="ARBA00004604"/>
    </source>
</evidence>
<evidence type="ECO:0000256" key="2">
    <source>
        <dbReference type="ARBA" id="ARBA00011730"/>
    </source>
</evidence>
<evidence type="ECO:0000256" key="6">
    <source>
        <dbReference type="ARBA" id="ARBA00022833"/>
    </source>
</evidence>
<comment type="similarity">
    <text evidence="9 12">Belongs to the archaeal rpoM/eukaryotic RPA12/RPB9/RPC11 RNA polymerase family.</text>
</comment>
<comment type="caution">
    <text evidence="14">The sequence shown here is derived from an EMBL/GenBank/DDBJ whole genome shotgun (WGS) entry which is preliminary data.</text>
</comment>
<evidence type="ECO:0000256" key="8">
    <source>
        <dbReference type="ARBA" id="ARBA00023242"/>
    </source>
</evidence>
<dbReference type="GO" id="GO:0001193">
    <property type="term" value="P:maintenance of transcriptional fidelity during transcription elongation by RNA polymerase II"/>
    <property type="evidence" value="ECO:0007669"/>
    <property type="project" value="TreeGrafter"/>
</dbReference>
<evidence type="ECO:0000256" key="11">
    <source>
        <dbReference type="PIRSR" id="PIRSR005586-2"/>
    </source>
</evidence>
<dbReference type="PANTHER" id="PTHR11239:SF1">
    <property type="entry name" value="DNA-DIRECTED RNA POLYMERASE II SUBUNIT RPB9"/>
    <property type="match status" value="1"/>
</dbReference>
<dbReference type="PANTHER" id="PTHR11239">
    <property type="entry name" value="DNA-DIRECTED RNA POLYMERASE"/>
    <property type="match status" value="1"/>
</dbReference>
<evidence type="ECO:0000256" key="4">
    <source>
        <dbReference type="ARBA" id="ARBA00022723"/>
    </source>
</evidence>
<comment type="subunit">
    <text evidence="2">Component of the RNA polymerase II (Pol II) complex consisting of 12 subunits.</text>
</comment>
<keyword evidence="8 9" id="KW-0539">Nucleus</keyword>
<dbReference type="AlphaFoldDB" id="A0A1B7T8P3"/>
<dbReference type="GO" id="GO:0005730">
    <property type="term" value="C:nucleolus"/>
    <property type="evidence" value="ECO:0007669"/>
    <property type="project" value="UniProtKB-SubCell"/>
</dbReference>
<organism evidence="14 15">
    <name type="scientific">Hanseniaspora valbyensis NRRL Y-1626</name>
    <dbReference type="NCBI Taxonomy" id="766949"/>
    <lineage>
        <taxon>Eukaryota</taxon>
        <taxon>Fungi</taxon>
        <taxon>Dikarya</taxon>
        <taxon>Ascomycota</taxon>
        <taxon>Saccharomycotina</taxon>
        <taxon>Saccharomycetes</taxon>
        <taxon>Saccharomycodales</taxon>
        <taxon>Saccharomycodaceae</taxon>
        <taxon>Hanseniaspora</taxon>
    </lineage>
</organism>
<name>A0A1B7T8P3_9ASCO</name>
<dbReference type="GO" id="GO:0003899">
    <property type="term" value="F:DNA-directed RNA polymerase activity"/>
    <property type="evidence" value="ECO:0007669"/>
    <property type="project" value="InterPro"/>
</dbReference>
<dbReference type="EMBL" id="LXPE01000239">
    <property type="protein sequence ID" value="OBA25106.1"/>
    <property type="molecule type" value="Genomic_DNA"/>
</dbReference>
<evidence type="ECO:0000259" key="13">
    <source>
        <dbReference type="PROSITE" id="PS51133"/>
    </source>
</evidence>
<dbReference type="OrthoDB" id="282270at2759"/>
<dbReference type="Pfam" id="PF01096">
    <property type="entry name" value="Zn_ribbon_TFIIS"/>
    <property type="match status" value="1"/>
</dbReference>
<feature type="binding site" evidence="10">
    <location>
        <position position="29"/>
    </location>
    <ligand>
        <name>Zn(2+)</name>
        <dbReference type="ChEBI" id="CHEBI:29105"/>
        <label>1</label>
    </ligand>
</feature>
<keyword evidence="15" id="KW-1185">Reference proteome</keyword>
<gene>
    <name evidence="14" type="ORF">HANVADRAFT_4086</name>
</gene>
<dbReference type="PROSITE" id="PS01030">
    <property type="entry name" value="RNA_POL_M_15KD"/>
    <property type="match status" value="1"/>
</dbReference>
<keyword evidence="4 10" id="KW-0479">Metal-binding</keyword>
<dbReference type="Pfam" id="PF02150">
    <property type="entry name" value="Zn_ribbon_RPB9"/>
    <property type="match status" value="1"/>
</dbReference>
<dbReference type="GO" id="GO:0006283">
    <property type="term" value="P:transcription-coupled nucleotide-excision repair"/>
    <property type="evidence" value="ECO:0007669"/>
    <property type="project" value="TreeGrafter"/>
</dbReference>
<dbReference type="SMART" id="SM00661">
    <property type="entry name" value="RPOL9"/>
    <property type="match status" value="1"/>
</dbReference>
<keyword evidence="3 9" id="KW-0240">DNA-directed RNA polymerase</keyword>
<dbReference type="InterPro" id="IPR012164">
    <property type="entry name" value="Rpa12/Rpb9/Rpc10/TFS"/>
</dbReference>
<dbReference type="SMART" id="SM00440">
    <property type="entry name" value="ZnF_C2C2"/>
    <property type="match status" value="1"/>
</dbReference>
<sequence length="122" mass="14089">MTTFRFCQDCNNMLYPKEDKALRKLLYECRSCSYTEEAGSQKVYRHELKTNIGETAGVVKDIGNDPTLPRSNKPCPKCACTENVFFQSQQRRKDTSMVLFYVCLKCSNIFTSDVKDKRTQFG</sequence>
<feature type="binding site" evidence="10">
    <location>
        <position position="78"/>
    </location>
    <ligand>
        <name>Zn(2+)</name>
        <dbReference type="ChEBI" id="CHEBI:29105"/>
        <label>2</label>
    </ligand>
</feature>
<dbReference type="FunFam" id="2.20.25.10:FF:000008">
    <property type="entry name" value="DNA-directed RNA polymerase II subunit RPB9"/>
    <property type="match status" value="1"/>
</dbReference>
<feature type="zinc finger region" description="C4-type" evidence="11">
    <location>
        <begin position="7"/>
        <end position="32"/>
    </location>
</feature>
<feature type="binding site" evidence="10">
    <location>
        <position position="7"/>
    </location>
    <ligand>
        <name>Zn(2+)</name>
        <dbReference type="ChEBI" id="CHEBI:29105"/>
        <label>1</label>
    </ligand>
</feature>
<evidence type="ECO:0000256" key="12">
    <source>
        <dbReference type="RuleBase" id="RU003474"/>
    </source>
</evidence>
<accession>A0A1B7T8P3</accession>
<feature type="binding site" evidence="10">
    <location>
        <position position="106"/>
    </location>
    <ligand>
        <name>Zn(2+)</name>
        <dbReference type="ChEBI" id="CHEBI:29105"/>
        <label>2</label>
    </ligand>
</feature>
<comment type="subcellular location">
    <subcellularLocation>
        <location evidence="1">Nucleus</location>
        <location evidence="1">Nucleolus</location>
    </subcellularLocation>
</comment>